<evidence type="ECO:0008006" key="5">
    <source>
        <dbReference type="Google" id="ProtNLM"/>
    </source>
</evidence>
<dbReference type="Gene3D" id="3.40.50.300">
    <property type="entry name" value="P-loop containing nucleotide triphosphate hydrolases"/>
    <property type="match status" value="1"/>
</dbReference>
<keyword evidence="4" id="KW-1185">Reference proteome</keyword>
<dbReference type="AlphaFoldDB" id="A0A9W9ZHP9"/>
<organism evidence="3 4">
    <name type="scientific">Desmophyllum pertusum</name>
    <dbReference type="NCBI Taxonomy" id="174260"/>
    <lineage>
        <taxon>Eukaryota</taxon>
        <taxon>Metazoa</taxon>
        <taxon>Cnidaria</taxon>
        <taxon>Anthozoa</taxon>
        <taxon>Hexacorallia</taxon>
        <taxon>Scleractinia</taxon>
        <taxon>Caryophylliina</taxon>
        <taxon>Caryophylliidae</taxon>
        <taxon>Desmophyllum</taxon>
    </lineage>
</organism>
<dbReference type="EMBL" id="MU825954">
    <property type="protein sequence ID" value="KAJ7381961.1"/>
    <property type="molecule type" value="Genomic_DNA"/>
</dbReference>
<keyword evidence="2" id="KW-1133">Transmembrane helix</keyword>
<dbReference type="Proteomes" id="UP001163046">
    <property type="component" value="Unassembled WGS sequence"/>
</dbReference>
<dbReference type="InterPro" id="IPR027417">
    <property type="entry name" value="P-loop_NTPase"/>
</dbReference>
<dbReference type="OrthoDB" id="6138663at2759"/>
<dbReference type="GO" id="GO:0006790">
    <property type="term" value="P:sulfur compound metabolic process"/>
    <property type="evidence" value="ECO:0007669"/>
    <property type="project" value="TreeGrafter"/>
</dbReference>
<feature type="compositionally biased region" description="Polar residues" evidence="1">
    <location>
        <begin position="90"/>
        <end position="100"/>
    </location>
</feature>
<keyword evidence="2" id="KW-0812">Transmembrane</keyword>
<evidence type="ECO:0000313" key="4">
    <source>
        <dbReference type="Proteomes" id="UP001163046"/>
    </source>
</evidence>
<evidence type="ECO:0000313" key="3">
    <source>
        <dbReference type="EMBL" id="KAJ7381961.1"/>
    </source>
</evidence>
<evidence type="ECO:0000256" key="1">
    <source>
        <dbReference type="SAM" id="MobiDB-lite"/>
    </source>
</evidence>
<dbReference type="GO" id="GO:0006044">
    <property type="term" value="P:N-acetylglucosamine metabolic process"/>
    <property type="evidence" value="ECO:0007669"/>
    <property type="project" value="TreeGrafter"/>
</dbReference>
<dbReference type="GO" id="GO:0001517">
    <property type="term" value="F:N-acetylglucosamine 6-O-sulfotransferase activity"/>
    <property type="evidence" value="ECO:0007669"/>
    <property type="project" value="TreeGrafter"/>
</dbReference>
<accession>A0A9W9ZHP9</accession>
<proteinExistence type="predicted"/>
<dbReference type="PANTHER" id="PTHR10704:SF44">
    <property type="entry name" value="LD35051P-RELATED"/>
    <property type="match status" value="1"/>
</dbReference>
<gene>
    <name evidence="3" type="ORF">OS493_037981</name>
</gene>
<dbReference type="InterPro" id="IPR051135">
    <property type="entry name" value="Gal/GlcNAc/GalNAc_ST"/>
</dbReference>
<feature type="region of interest" description="Disordered" evidence="1">
    <location>
        <begin position="73"/>
        <end position="100"/>
    </location>
</feature>
<protein>
    <recommendedName>
        <fullName evidence="5">Sulfotransferase</fullName>
    </recommendedName>
</protein>
<feature type="compositionally biased region" description="Polar residues" evidence="1">
    <location>
        <begin position="73"/>
        <end position="84"/>
    </location>
</feature>
<dbReference type="SUPFAM" id="SSF52540">
    <property type="entry name" value="P-loop containing nucleoside triphosphate hydrolases"/>
    <property type="match status" value="1"/>
</dbReference>
<comment type="caution">
    <text evidence="3">The sequence shown here is derived from an EMBL/GenBank/DDBJ whole genome shotgun (WGS) entry which is preliminary data.</text>
</comment>
<feature type="transmembrane region" description="Helical" evidence="2">
    <location>
        <begin position="12"/>
        <end position="32"/>
    </location>
</feature>
<reference evidence="3" key="1">
    <citation type="submission" date="2023-01" db="EMBL/GenBank/DDBJ databases">
        <title>Genome assembly of the deep-sea coral Lophelia pertusa.</title>
        <authorList>
            <person name="Herrera S."/>
            <person name="Cordes E."/>
        </authorList>
    </citation>
    <scope>NUCLEOTIDE SEQUENCE</scope>
    <source>
        <strain evidence="3">USNM1676648</strain>
        <tissue evidence="3">Polyp</tissue>
    </source>
</reference>
<sequence>MAAAVIRKKFFIRVVGFLVVASSVSLFAWTLMHVSFRKSKEMPLRSISQPGSRTKPAVITALEDLHTKRKPLQSRSVNTQTVRQTDVKPSKSSIVQTARSSSLTDGNTRRRLIIVGQARTGSSFLGDAFNQHPDVFYLFEPLYGVAPPKLASDSKPMQFLEGILRCKFDFPLYVRENREIPKILEQSALLSAPVRREELKEATEIGLRSVNPEQHGIDVCEVQCNSLQNTHRQNTKL</sequence>
<dbReference type="PANTHER" id="PTHR10704">
    <property type="entry name" value="CARBOHYDRATE SULFOTRANSFERASE"/>
    <property type="match status" value="1"/>
</dbReference>
<evidence type="ECO:0000256" key="2">
    <source>
        <dbReference type="SAM" id="Phobius"/>
    </source>
</evidence>
<keyword evidence="2" id="KW-0472">Membrane</keyword>
<name>A0A9W9ZHP9_9CNID</name>